<organism evidence="1 2">
    <name type="scientific">Caligus rogercresseyi</name>
    <name type="common">Sea louse</name>
    <dbReference type="NCBI Taxonomy" id="217165"/>
    <lineage>
        <taxon>Eukaryota</taxon>
        <taxon>Metazoa</taxon>
        <taxon>Ecdysozoa</taxon>
        <taxon>Arthropoda</taxon>
        <taxon>Crustacea</taxon>
        <taxon>Multicrustacea</taxon>
        <taxon>Hexanauplia</taxon>
        <taxon>Copepoda</taxon>
        <taxon>Siphonostomatoida</taxon>
        <taxon>Caligidae</taxon>
        <taxon>Caligus</taxon>
    </lineage>
</organism>
<dbReference type="Proteomes" id="UP000595437">
    <property type="component" value="Chromosome 17"/>
</dbReference>
<dbReference type="OrthoDB" id="9996331at2759"/>
<evidence type="ECO:0000313" key="1">
    <source>
        <dbReference type="EMBL" id="QQP34699.1"/>
    </source>
</evidence>
<gene>
    <name evidence="1" type="ORF">FKW44_022674</name>
</gene>
<proteinExistence type="predicted"/>
<sequence>LKPIGLRRVGELEMKTNRTPHPNVDTLKATIRTKWDNMSEKLLINFCKAFRRRVGAVMKLKEATSSESARKDPAYKFC</sequence>
<dbReference type="EMBL" id="CP045906">
    <property type="protein sequence ID" value="QQP34699.1"/>
    <property type="molecule type" value="Genomic_DNA"/>
</dbReference>
<protein>
    <submittedName>
        <fullName evidence="1">Uncharacterized protein</fullName>
    </submittedName>
</protein>
<name>A0A7T8GMV2_CALRO</name>
<dbReference type="AlphaFoldDB" id="A0A7T8GMV2"/>
<evidence type="ECO:0000313" key="2">
    <source>
        <dbReference type="Proteomes" id="UP000595437"/>
    </source>
</evidence>
<accession>A0A7T8GMV2</accession>
<feature type="non-terminal residue" evidence="1">
    <location>
        <position position="1"/>
    </location>
</feature>
<keyword evidence="2" id="KW-1185">Reference proteome</keyword>
<reference evidence="2" key="1">
    <citation type="submission" date="2021-01" db="EMBL/GenBank/DDBJ databases">
        <title>Caligus Genome Assembly.</title>
        <authorList>
            <person name="Gallardo-Escarate C."/>
        </authorList>
    </citation>
    <scope>NUCLEOTIDE SEQUENCE [LARGE SCALE GENOMIC DNA]</scope>
</reference>